<dbReference type="AlphaFoldDB" id="A0A656JLE1"/>
<organism evidence="2 3">
    <name type="scientific">Pseudomonas syringae pv. actinidiae ICMP 19096</name>
    <dbReference type="NCBI Taxonomy" id="1194405"/>
    <lineage>
        <taxon>Bacteria</taxon>
        <taxon>Pseudomonadati</taxon>
        <taxon>Pseudomonadota</taxon>
        <taxon>Gammaproteobacteria</taxon>
        <taxon>Pseudomonadales</taxon>
        <taxon>Pseudomonadaceae</taxon>
        <taxon>Pseudomonas</taxon>
        <taxon>Pseudomonas syringae</taxon>
    </lineage>
</organism>
<evidence type="ECO:0000256" key="1">
    <source>
        <dbReference type="SAM" id="MobiDB-lite"/>
    </source>
</evidence>
<evidence type="ECO:0000313" key="2">
    <source>
        <dbReference type="EMBL" id="EPN35947.1"/>
    </source>
</evidence>
<comment type="caution">
    <text evidence="2">The sequence shown here is derived from an EMBL/GenBank/DDBJ whole genome shotgun (WGS) entry which is preliminary data.</text>
</comment>
<reference evidence="2 3" key="1">
    <citation type="journal article" date="2013" name="PLoS Pathog.">
        <title>Genomic analysis of the Kiwifruit pathogen Pseudomonas syringae pv. actinidiae provides insight into the origins of an emergent plant disease.</title>
        <authorList>
            <person name="McCann H.C."/>
            <person name="Rikkerink E.H."/>
            <person name="Bertels F."/>
            <person name="Fiers M."/>
            <person name="Lu A."/>
            <person name="Rees-George J."/>
            <person name="Andersen M.T."/>
            <person name="Gleave A.P."/>
            <person name="Haubold B."/>
            <person name="Wohlers M.W."/>
            <person name="Guttman D.S."/>
            <person name="Wang P.W."/>
            <person name="Straub C."/>
            <person name="Vanneste J.L."/>
            <person name="Rainey P.B."/>
            <person name="Templeton M.D."/>
        </authorList>
    </citation>
    <scope>NUCLEOTIDE SEQUENCE [LARGE SCALE GENOMIC DNA]</scope>
    <source>
        <strain evidence="2 3">ICMP 19096</strain>
    </source>
</reference>
<accession>A0A656JLE1</accession>
<name>A0A656JLE1_PSESF</name>
<feature type="compositionally biased region" description="Basic and acidic residues" evidence="1">
    <location>
        <begin position="41"/>
        <end position="56"/>
    </location>
</feature>
<protein>
    <submittedName>
        <fullName evidence="2">Uncharacterized protein</fullName>
    </submittedName>
</protein>
<dbReference type="EMBL" id="AOKF01003477">
    <property type="protein sequence ID" value="EPN35947.1"/>
    <property type="molecule type" value="Genomic_DNA"/>
</dbReference>
<gene>
    <name evidence="2" type="ORF">A245_41190</name>
</gene>
<dbReference type="Proteomes" id="UP000018849">
    <property type="component" value="Unassembled WGS sequence"/>
</dbReference>
<evidence type="ECO:0000313" key="3">
    <source>
        <dbReference type="Proteomes" id="UP000018849"/>
    </source>
</evidence>
<sequence>MRTTAIVDHQHRQLDLGTGRDAQQLPAELTLIRQQRARPGRQLDRWRNGRRGDRFRGVIAAARGQQTDEAE</sequence>
<proteinExistence type="predicted"/>
<feature type="region of interest" description="Disordered" evidence="1">
    <location>
        <begin position="38"/>
        <end position="71"/>
    </location>
</feature>